<gene>
    <name evidence="1" type="ORF">L1987_20367</name>
</gene>
<evidence type="ECO:0000313" key="2">
    <source>
        <dbReference type="Proteomes" id="UP001056120"/>
    </source>
</evidence>
<proteinExistence type="predicted"/>
<reference evidence="1 2" key="2">
    <citation type="journal article" date="2022" name="Mol. Ecol. Resour.">
        <title>The genomes of chicory, endive, great burdock and yacon provide insights into Asteraceae paleo-polyploidization history and plant inulin production.</title>
        <authorList>
            <person name="Fan W."/>
            <person name="Wang S."/>
            <person name="Wang H."/>
            <person name="Wang A."/>
            <person name="Jiang F."/>
            <person name="Liu H."/>
            <person name="Zhao H."/>
            <person name="Xu D."/>
            <person name="Zhang Y."/>
        </authorList>
    </citation>
    <scope>NUCLEOTIDE SEQUENCE [LARGE SCALE GENOMIC DNA]</scope>
    <source>
        <strain evidence="2">cv. Yunnan</strain>
        <tissue evidence="1">Leaves</tissue>
    </source>
</reference>
<organism evidence="1 2">
    <name type="scientific">Smallanthus sonchifolius</name>
    <dbReference type="NCBI Taxonomy" id="185202"/>
    <lineage>
        <taxon>Eukaryota</taxon>
        <taxon>Viridiplantae</taxon>
        <taxon>Streptophyta</taxon>
        <taxon>Embryophyta</taxon>
        <taxon>Tracheophyta</taxon>
        <taxon>Spermatophyta</taxon>
        <taxon>Magnoliopsida</taxon>
        <taxon>eudicotyledons</taxon>
        <taxon>Gunneridae</taxon>
        <taxon>Pentapetalae</taxon>
        <taxon>asterids</taxon>
        <taxon>campanulids</taxon>
        <taxon>Asterales</taxon>
        <taxon>Asteraceae</taxon>
        <taxon>Asteroideae</taxon>
        <taxon>Heliantheae alliance</taxon>
        <taxon>Millerieae</taxon>
        <taxon>Smallanthus</taxon>
    </lineage>
</organism>
<name>A0ACB9ITC0_9ASTR</name>
<protein>
    <submittedName>
        <fullName evidence="1">Uncharacterized protein</fullName>
    </submittedName>
</protein>
<keyword evidence="2" id="KW-1185">Reference proteome</keyword>
<evidence type="ECO:0000313" key="1">
    <source>
        <dbReference type="EMBL" id="KAI3810745.1"/>
    </source>
</evidence>
<comment type="caution">
    <text evidence="1">The sequence shown here is derived from an EMBL/GenBank/DDBJ whole genome shotgun (WGS) entry which is preliminary data.</text>
</comment>
<reference evidence="2" key="1">
    <citation type="journal article" date="2022" name="Mol. Ecol. Resour.">
        <title>The genomes of chicory, endive, great burdock and yacon provide insights into Asteraceae palaeo-polyploidization history and plant inulin production.</title>
        <authorList>
            <person name="Fan W."/>
            <person name="Wang S."/>
            <person name="Wang H."/>
            <person name="Wang A."/>
            <person name="Jiang F."/>
            <person name="Liu H."/>
            <person name="Zhao H."/>
            <person name="Xu D."/>
            <person name="Zhang Y."/>
        </authorList>
    </citation>
    <scope>NUCLEOTIDE SEQUENCE [LARGE SCALE GENOMIC DNA]</scope>
    <source>
        <strain evidence="2">cv. Yunnan</strain>
    </source>
</reference>
<dbReference type="EMBL" id="CM042024">
    <property type="protein sequence ID" value="KAI3810745.1"/>
    <property type="molecule type" value="Genomic_DNA"/>
</dbReference>
<sequence>MDFHPIQQTLLLVITNVGDVGLWEVGSQQRLILKNFKVWNLSAWSMPLQAALVKDPGNALLALASNAIHLQAVGEKGWDRIIEPQWGSPSGSRNWAMAVSGPALAELITRNRGHGTWMDNGLWSI</sequence>
<dbReference type="Proteomes" id="UP001056120">
    <property type="component" value="Linkage Group LG07"/>
</dbReference>
<accession>A0ACB9ITC0</accession>